<comment type="caution">
    <text evidence="2">The sequence shown here is derived from an EMBL/GenBank/DDBJ whole genome shotgun (WGS) entry which is preliminary data.</text>
</comment>
<protein>
    <submittedName>
        <fullName evidence="2">Uncharacterized protein</fullName>
    </submittedName>
</protein>
<sequence length="43" mass="4628">MTKNNEQETVSTEAAPKSADVKRLPRKKKKQVGRASKSGKTGG</sequence>
<evidence type="ECO:0000313" key="3">
    <source>
        <dbReference type="Proteomes" id="UP000244168"/>
    </source>
</evidence>
<feature type="compositionally biased region" description="Polar residues" evidence="1">
    <location>
        <begin position="1"/>
        <end position="12"/>
    </location>
</feature>
<dbReference type="EMBL" id="QAOQ01000001">
    <property type="protein sequence ID" value="PTR01494.1"/>
    <property type="molecule type" value="Genomic_DNA"/>
</dbReference>
<dbReference type="Proteomes" id="UP000244168">
    <property type="component" value="Unassembled WGS sequence"/>
</dbReference>
<dbReference type="RefSeq" id="WP_281260182.1">
    <property type="nucleotide sequence ID" value="NZ_CP160205.1"/>
</dbReference>
<accession>A0A2T5JGH7</accession>
<reference evidence="2 3" key="1">
    <citation type="submission" date="2018-04" db="EMBL/GenBank/DDBJ databases">
        <title>Genomic Encyclopedia of Archaeal and Bacterial Type Strains, Phase II (KMG-II): from individual species to whole genera.</title>
        <authorList>
            <person name="Goeker M."/>
        </authorList>
    </citation>
    <scope>NUCLEOTIDE SEQUENCE [LARGE SCALE GENOMIC DNA]</scope>
    <source>
        <strain evidence="2 3">DSM 26809</strain>
    </source>
</reference>
<evidence type="ECO:0000256" key="1">
    <source>
        <dbReference type="SAM" id="MobiDB-lite"/>
    </source>
</evidence>
<evidence type="ECO:0000313" key="2">
    <source>
        <dbReference type="EMBL" id="PTR01494.1"/>
    </source>
</evidence>
<gene>
    <name evidence="2" type="ORF">C8P68_101728</name>
</gene>
<name>A0A2T5JGH7_9SPHI</name>
<keyword evidence="3" id="KW-1185">Reference proteome</keyword>
<organism evidence="2 3">
    <name type="scientific">Mucilaginibacter yixingensis</name>
    <dbReference type="NCBI Taxonomy" id="1295612"/>
    <lineage>
        <taxon>Bacteria</taxon>
        <taxon>Pseudomonadati</taxon>
        <taxon>Bacteroidota</taxon>
        <taxon>Sphingobacteriia</taxon>
        <taxon>Sphingobacteriales</taxon>
        <taxon>Sphingobacteriaceae</taxon>
        <taxon>Mucilaginibacter</taxon>
    </lineage>
</organism>
<dbReference type="AlphaFoldDB" id="A0A2T5JGH7"/>
<feature type="region of interest" description="Disordered" evidence="1">
    <location>
        <begin position="1"/>
        <end position="43"/>
    </location>
</feature>
<proteinExistence type="predicted"/>